<organism evidence="8 9">
    <name type="scientific">Limosilactobacillus pontis</name>
    <dbReference type="NCBI Taxonomy" id="35787"/>
    <lineage>
        <taxon>Bacteria</taxon>
        <taxon>Bacillati</taxon>
        <taxon>Bacillota</taxon>
        <taxon>Bacilli</taxon>
        <taxon>Lactobacillales</taxon>
        <taxon>Lactobacillaceae</taxon>
        <taxon>Limosilactobacillus</taxon>
    </lineage>
</organism>
<comment type="caution">
    <text evidence="8">The sequence shown here is derived from an EMBL/GenBank/DDBJ whole genome shotgun (WGS) entry which is preliminary data.</text>
</comment>
<comment type="similarity">
    <text evidence="2">Belongs to the GtrA family.</text>
</comment>
<accession>A0A2J6NN69</accession>
<dbReference type="AlphaFoldDB" id="A0A2J6NN69"/>
<feature type="transmembrane region" description="Helical" evidence="6">
    <location>
        <begin position="41"/>
        <end position="61"/>
    </location>
</feature>
<dbReference type="RefSeq" id="WP_104688640.1">
    <property type="nucleotide sequence ID" value="NZ_JBKTHY010000019.1"/>
</dbReference>
<evidence type="ECO:0000313" key="8">
    <source>
        <dbReference type="EMBL" id="PMB82765.1"/>
    </source>
</evidence>
<feature type="transmembrane region" description="Helical" evidence="6">
    <location>
        <begin position="14"/>
        <end position="35"/>
    </location>
</feature>
<evidence type="ECO:0000313" key="9">
    <source>
        <dbReference type="Proteomes" id="UP000239920"/>
    </source>
</evidence>
<evidence type="ECO:0000256" key="2">
    <source>
        <dbReference type="ARBA" id="ARBA00009399"/>
    </source>
</evidence>
<feature type="transmembrane region" description="Helical" evidence="6">
    <location>
        <begin position="115"/>
        <end position="132"/>
    </location>
</feature>
<dbReference type="OrthoDB" id="361483at2"/>
<reference evidence="8 9" key="1">
    <citation type="submission" date="2017-09" db="EMBL/GenBank/DDBJ databases">
        <title>Bacterial strain isolated from the female urinary microbiota.</title>
        <authorList>
            <person name="Thomas-White K."/>
            <person name="Kumar N."/>
            <person name="Forster S."/>
            <person name="Putonti C."/>
            <person name="Lawley T."/>
            <person name="Wolfe A.J."/>
        </authorList>
    </citation>
    <scope>NUCLEOTIDE SEQUENCE [LARGE SCALE GENOMIC DNA]</scope>
    <source>
        <strain evidence="8 9">UMB0683</strain>
    </source>
</reference>
<gene>
    <name evidence="8" type="ORF">CK797_04895</name>
</gene>
<dbReference type="Pfam" id="PF04138">
    <property type="entry name" value="GtrA_DPMS_TM"/>
    <property type="match status" value="1"/>
</dbReference>
<evidence type="ECO:0000259" key="7">
    <source>
        <dbReference type="Pfam" id="PF04138"/>
    </source>
</evidence>
<dbReference type="InterPro" id="IPR007267">
    <property type="entry name" value="GtrA_DPMS_TM"/>
</dbReference>
<dbReference type="GO" id="GO:0005886">
    <property type="term" value="C:plasma membrane"/>
    <property type="evidence" value="ECO:0007669"/>
    <property type="project" value="TreeGrafter"/>
</dbReference>
<dbReference type="Proteomes" id="UP000239920">
    <property type="component" value="Unassembled WGS sequence"/>
</dbReference>
<evidence type="ECO:0000256" key="1">
    <source>
        <dbReference type="ARBA" id="ARBA00004141"/>
    </source>
</evidence>
<dbReference type="GO" id="GO:0000271">
    <property type="term" value="P:polysaccharide biosynthetic process"/>
    <property type="evidence" value="ECO:0007669"/>
    <property type="project" value="InterPro"/>
</dbReference>
<dbReference type="InterPro" id="IPR051401">
    <property type="entry name" value="GtrA_CellWall_Glycosyl"/>
</dbReference>
<feature type="domain" description="GtrA/DPMS transmembrane" evidence="7">
    <location>
        <begin position="17"/>
        <end position="138"/>
    </location>
</feature>
<comment type="subcellular location">
    <subcellularLocation>
        <location evidence="1">Membrane</location>
        <topology evidence="1">Multi-pass membrane protein</topology>
    </subcellularLocation>
</comment>
<evidence type="ECO:0000256" key="3">
    <source>
        <dbReference type="ARBA" id="ARBA00022692"/>
    </source>
</evidence>
<sequence>MTKLIRLFNKYRSIIAYLFWGVVTTVVNIVVFQFLSSGIHWNYQLANVIAWFLSVLVAYFTNKVWVFGSHYSTVKAFLKEFFWFYFYRGLTLIMDVIIMYVGISLLKFDSPIQQLIVKIIDNVIVVIANYIFSKWLIFHDNRDIVEHGKNKE</sequence>
<evidence type="ECO:0000256" key="6">
    <source>
        <dbReference type="SAM" id="Phobius"/>
    </source>
</evidence>
<keyword evidence="4 6" id="KW-1133">Transmembrane helix</keyword>
<evidence type="ECO:0000256" key="4">
    <source>
        <dbReference type="ARBA" id="ARBA00022989"/>
    </source>
</evidence>
<dbReference type="PANTHER" id="PTHR38459">
    <property type="entry name" value="PROPHAGE BACTOPRENOL-LINKED GLUCOSE TRANSLOCASE HOMOLOG"/>
    <property type="match status" value="1"/>
</dbReference>
<evidence type="ECO:0000256" key="5">
    <source>
        <dbReference type="ARBA" id="ARBA00023136"/>
    </source>
</evidence>
<name>A0A2J6NN69_9LACO</name>
<dbReference type="PANTHER" id="PTHR38459:SF5">
    <property type="entry name" value="CELL WALL TEICHOIC ACID GLYCOSYLATION PROTEIN GTCA"/>
    <property type="match status" value="1"/>
</dbReference>
<keyword evidence="3 6" id="KW-0812">Transmembrane</keyword>
<proteinExistence type="inferred from homology"/>
<dbReference type="EMBL" id="PNFV01000004">
    <property type="protein sequence ID" value="PMB82765.1"/>
    <property type="molecule type" value="Genomic_DNA"/>
</dbReference>
<feature type="transmembrane region" description="Helical" evidence="6">
    <location>
        <begin position="82"/>
        <end position="103"/>
    </location>
</feature>
<keyword evidence="5 6" id="KW-0472">Membrane</keyword>
<protein>
    <recommendedName>
        <fullName evidence="7">GtrA/DPMS transmembrane domain-containing protein</fullName>
    </recommendedName>
</protein>